<organism evidence="5 6">
    <name type="scientific">Kushneria phyllosphaerae</name>
    <dbReference type="NCBI Taxonomy" id="2100822"/>
    <lineage>
        <taxon>Bacteria</taxon>
        <taxon>Pseudomonadati</taxon>
        <taxon>Pseudomonadota</taxon>
        <taxon>Gammaproteobacteria</taxon>
        <taxon>Oceanospirillales</taxon>
        <taxon>Halomonadaceae</taxon>
        <taxon>Kushneria</taxon>
    </lineage>
</organism>
<keyword evidence="6" id="KW-1185">Reference proteome</keyword>
<protein>
    <submittedName>
        <fullName evidence="5">HTH-type transcriptional repressor RspR</fullName>
    </submittedName>
</protein>
<keyword evidence="3" id="KW-0804">Transcription</keyword>
<dbReference type="PANTHER" id="PTHR43537">
    <property type="entry name" value="TRANSCRIPTIONAL REGULATOR, GNTR FAMILY"/>
    <property type="match status" value="1"/>
</dbReference>
<dbReference type="InterPro" id="IPR036390">
    <property type="entry name" value="WH_DNA-bd_sf"/>
</dbReference>
<dbReference type="Gene3D" id="1.10.10.10">
    <property type="entry name" value="Winged helix-like DNA-binding domain superfamily/Winged helix DNA-binding domain"/>
    <property type="match status" value="1"/>
</dbReference>
<name>A0A2R8CQD7_9GAMM</name>
<evidence type="ECO:0000256" key="2">
    <source>
        <dbReference type="ARBA" id="ARBA00023125"/>
    </source>
</evidence>
<evidence type="ECO:0000313" key="5">
    <source>
        <dbReference type="EMBL" id="SPJ34994.1"/>
    </source>
</evidence>
<gene>
    <name evidence="5" type="primary">rspR_3</name>
    <name evidence="5" type="ORF">KSP9073_03044</name>
</gene>
<dbReference type="EMBL" id="ONZI01000004">
    <property type="protein sequence ID" value="SPJ34994.1"/>
    <property type="molecule type" value="Genomic_DNA"/>
</dbReference>
<dbReference type="Gene3D" id="1.20.120.530">
    <property type="entry name" value="GntR ligand-binding domain-like"/>
    <property type="match status" value="1"/>
</dbReference>
<sequence length="232" mass="26165">MGKSLLNESPGGRIPQAQRLRDLLEDAIVEGHYAPGDRLDPEALARQYQCSRTPIREALTHLAASGMVKVAPKRGTFVARLSVTELVERFEVMAELEGMCGRLAARRMSDETLSALQQAQAACRQCMLNGDVNGYYYENGEFHRLIYEGSHNDFLAQEARRLHAMLKPYRRLQLHARHRLESSWCEHERIVTALIAGDADTAQRELRAHVLLQGERFNDLVASMQRLGQTPA</sequence>
<evidence type="ECO:0000259" key="4">
    <source>
        <dbReference type="PROSITE" id="PS50949"/>
    </source>
</evidence>
<dbReference type="GO" id="GO:0003677">
    <property type="term" value="F:DNA binding"/>
    <property type="evidence" value="ECO:0007669"/>
    <property type="project" value="UniProtKB-KW"/>
</dbReference>
<dbReference type="Pfam" id="PF00392">
    <property type="entry name" value="GntR"/>
    <property type="match status" value="1"/>
</dbReference>
<dbReference type="SMART" id="SM00895">
    <property type="entry name" value="FCD"/>
    <property type="match status" value="1"/>
</dbReference>
<feature type="domain" description="HTH gntR-type" evidence="4">
    <location>
        <begin position="14"/>
        <end position="81"/>
    </location>
</feature>
<accession>A0A2R8CQD7</accession>
<keyword evidence="2" id="KW-0238">DNA-binding</keyword>
<dbReference type="SMART" id="SM00345">
    <property type="entry name" value="HTH_GNTR"/>
    <property type="match status" value="1"/>
</dbReference>
<dbReference type="OrthoDB" id="9799812at2"/>
<dbReference type="AlphaFoldDB" id="A0A2R8CQD7"/>
<dbReference type="RefSeq" id="WP_108843988.1">
    <property type="nucleotide sequence ID" value="NZ_ONZI01000004.1"/>
</dbReference>
<reference evidence="6" key="1">
    <citation type="submission" date="2018-03" db="EMBL/GenBank/DDBJ databases">
        <authorList>
            <person name="Navarro De La Torre S."/>
        </authorList>
    </citation>
    <scope>NUCLEOTIDE SEQUENCE [LARGE SCALE GENOMIC DNA]</scope>
    <source>
        <strain evidence="6">EAod3</strain>
    </source>
</reference>
<dbReference type="InterPro" id="IPR008920">
    <property type="entry name" value="TF_FadR/GntR_C"/>
</dbReference>
<proteinExistence type="predicted"/>
<evidence type="ECO:0000256" key="1">
    <source>
        <dbReference type="ARBA" id="ARBA00023015"/>
    </source>
</evidence>
<dbReference type="InterPro" id="IPR036388">
    <property type="entry name" value="WH-like_DNA-bd_sf"/>
</dbReference>
<dbReference type="GO" id="GO:0003700">
    <property type="term" value="F:DNA-binding transcription factor activity"/>
    <property type="evidence" value="ECO:0007669"/>
    <property type="project" value="InterPro"/>
</dbReference>
<dbReference type="PANTHER" id="PTHR43537:SF49">
    <property type="entry name" value="TRANSCRIPTIONAL REGULATORY PROTEIN"/>
    <property type="match status" value="1"/>
</dbReference>
<dbReference type="InterPro" id="IPR011711">
    <property type="entry name" value="GntR_C"/>
</dbReference>
<dbReference type="InterPro" id="IPR000524">
    <property type="entry name" value="Tscrpt_reg_HTH_GntR"/>
</dbReference>
<evidence type="ECO:0000313" key="6">
    <source>
        <dbReference type="Proteomes" id="UP000244934"/>
    </source>
</evidence>
<dbReference type="SUPFAM" id="SSF46785">
    <property type="entry name" value="Winged helix' DNA-binding domain"/>
    <property type="match status" value="1"/>
</dbReference>
<evidence type="ECO:0000256" key="3">
    <source>
        <dbReference type="ARBA" id="ARBA00023163"/>
    </source>
</evidence>
<dbReference type="SUPFAM" id="SSF48008">
    <property type="entry name" value="GntR ligand-binding domain-like"/>
    <property type="match status" value="1"/>
</dbReference>
<dbReference type="Pfam" id="PF07729">
    <property type="entry name" value="FCD"/>
    <property type="match status" value="1"/>
</dbReference>
<dbReference type="CDD" id="cd07377">
    <property type="entry name" value="WHTH_GntR"/>
    <property type="match status" value="1"/>
</dbReference>
<keyword evidence="1" id="KW-0805">Transcription regulation</keyword>
<dbReference type="Proteomes" id="UP000244934">
    <property type="component" value="Unassembled WGS sequence"/>
</dbReference>
<dbReference type="PROSITE" id="PS50949">
    <property type="entry name" value="HTH_GNTR"/>
    <property type="match status" value="1"/>
</dbReference>